<dbReference type="Gene3D" id="3.60.21.10">
    <property type="match status" value="1"/>
</dbReference>
<dbReference type="InterPro" id="IPR029052">
    <property type="entry name" value="Metallo-depent_PP-like"/>
</dbReference>
<dbReference type="InterPro" id="IPR052169">
    <property type="entry name" value="CW_Biosynth-Accessory"/>
</dbReference>
<evidence type="ECO:0000313" key="4">
    <source>
        <dbReference type="Proteomes" id="UP000178276"/>
    </source>
</evidence>
<dbReference type="SMART" id="SM00854">
    <property type="entry name" value="PGA_cap"/>
    <property type="match status" value="1"/>
</dbReference>
<dbReference type="AlphaFoldDB" id="A0A1F5WDB0"/>
<dbReference type="PANTHER" id="PTHR33393:SF11">
    <property type="entry name" value="POLYGLUTAMINE SYNTHESIS ACCESSORY PROTEIN RV0574C-RELATED"/>
    <property type="match status" value="1"/>
</dbReference>
<sequence>MRYFWILILAGVFALGAKIYLGPEVYFSERKHATPANSEIIKLAFVGDIMMDREVEKKILKEGAGDFRFPFLNIASELSEYDFLFGNLEGPISSRGKNAGSAYSFRMDARVIGGLKFAGFDAMSVANNHSGDWGMEAFVDTLSILREANIIPAGATTSPEIFEVKGLKLGLLAFSDFPGLGIRADDEVVKKGVSWAKSAADLIVVSFHFGEEYKKEPSLRQIKLAKIAIDAGADLVIGHHPHVTQPVEKYVDSYIAYSLGNFVFDQNFSEETMTGLLLEVEIRDKKILSVKTREIKLNLNYQPLFID</sequence>
<comment type="similarity">
    <text evidence="1">Belongs to the CapA family.</text>
</comment>
<gene>
    <name evidence="3" type="ORF">A2W57_00340</name>
</gene>
<dbReference type="Proteomes" id="UP000178276">
    <property type="component" value="Unassembled WGS sequence"/>
</dbReference>
<evidence type="ECO:0000256" key="1">
    <source>
        <dbReference type="ARBA" id="ARBA00005662"/>
    </source>
</evidence>
<dbReference type="Pfam" id="PF09587">
    <property type="entry name" value="PGA_cap"/>
    <property type="match status" value="1"/>
</dbReference>
<accession>A0A1F5WDB0</accession>
<reference evidence="3 4" key="1">
    <citation type="journal article" date="2016" name="Nat. Commun.">
        <title>Thousands of microbial genomes shed light on interconnected biogeochemical processes in an aquifer system.</title>
        <authorList>
            <person name="Anantharaman K."/>
            <person name="Brown C.T."/>
            <person name="Hug L.A."/>
            <person name="Sharon I."/>
            <person name="Castelle C.J."/>
            <person name="Probst A.J."/>
            <person name="Thomas B.C."/>
            <person name="Singh A."/>
            <person name="Wilkins M.J."/>
            <person name="Karaoz U."/>
            <person name="Brodie E.L."/>
            <person name="Williams K.H."/>
            <person name="Hubbard S.S."/>
            <person name="Banfield J.F."/>
        </authorList>
    </citation>
    <scope>NUCLEOTIDE SEQUENCE [LARGE SCALE GENOMIC DNA]</scope>
</reference>
<feature type="domain" description="Capsule synthesis protein CapA" evidence="2">
    <location>
        <begin position="42"/>
        <end position="266"/>
    </location>
</feature>
<dbReference type="InterPro" id="IPR019079">
    <property type="entry name" value="Capsule_synth_CapA"/>
</dbReference>
<dbReference type="SUPFAM" id="SSF56300">
    <property type="entry name" value="Metallo-dependent phosphatases"/>
    <property type="match status" value="1"/>
</dbReference>
<evidence type="ECO:0000259" key="2">
    <source>
        <dbReference type="SMART" id="SM00854"/>
    </source>
</evidence>
<dbReference type="EMBL" id="MFHJ01000032">
    <property type="protein sequence ID" value="OGF73604.1"/>
    <property type="molecule type" value="Genomic_DNA"/>
</dbReference>
<dbReference type="PANTHER" id="PTHR33393">
    <property type="entry name" value="POLYGLUTAMINE SYNTHESIS ACCESSORY PROTEIN RV0574C-RELATED"/>
    <property type="match status" value="1"/>
</dbReference>
<name>A0A1F5WDB0_9BACT</name>
<proteinExistence type="inferred from homology"/>
<evidence type="ECO:0000313" key="3">
    <source>
        <dbReference type="EMBL" id="OGF73604.1"/>
    </source>
</evidence>
<comment type="caution">
    <text evidence="3">The sequence shown here is derived from an EMBL/GenBank/DDBJ whole genome shotgun (WGS) entry which is preliminary data.</text>
</comment>
<dbReference type="CDD" id="cd07381">
    <property type="entry name" value="MPP_CapA"/>
    <property type="match status" value="1"/>
</dbReference>
<organism evidence="3 4">
    <name type="scientific">Candidatus Giovannonibacteria bacterium RIFCSPHIGHO2_02_43_16</name>
    <dbReference type="NCBI Taxonomy" id="1798331"/>
    <lineage>
        <taxon>Bacteria</taxon>
        <taxon>Candidatus Giovannoniibacteriota</taxon>
    </lineage>
</organism>
<protein>
    <recommendedName>
        <fullName evidence="2">Capsule synthesis protein CapA domain-containing protein</fullName>
    </recommendedName>
</protein>
<dbReference type="STRING" id="1798331.A2W57_00340"/>